<accession>A0A0E9VEW6</accession>
<protein>
    <submittedName>
        <fullName evidence="1">Uncharacterized protein</fullName>
    </submittedName>
</protein>
<reference evidence="1" key="2">
    <citation type="journal article" date="2015" name="Fish Shellfish Immunol.">
        <title>Early steps in the European eel (Anguilla anguilla)-Vibrio vulnificus interaction in the gills: Role of the RtxA13 toxin.</title>
        <authorList>
            <person name="Callol A."/>
            <person name="Pajuelo D."/>
            <person name="Ebbesson L."/>
            <person name="Teles M."/>
            <person name="MacKenzie S."/>
            <person name="Amaro C."/>
        </authorList>
    </citation>
    <scope>NUCLEOTIDE SEQUENCE</scope>
</reference>
<organism evidence="1">
    <name type="scientific">Anguilla anguilla</name>
    <name type="common">European freshwater eel</name>
    <name type="synonym">Muraena anguilla</name>
    <dbReference type="NCBI Taxonomy" id="7936"/>
    <lineage>
        <taxon>Eukaryota</taxon>
        <taxon>Metazoa</taxon>
        <taxon>Chordata</taxon>
        <taxon>Craniata</taxon>
        <taxon>Vertebrata</taxon>
        <taxon>Euteleostomi</taxon>
        <taxon>Actinopterygii</taxon>
        <taxon>Neopterygii</taxon>
        <taxon>Teleostei</taxon>
        <taxon>Anguilliformes</taxon>
        <taxon>Anguillidae</taxon>
        <taxon>Anguilla</taxon>
    </lineage>
</organism>
<dbReference type="AlphaFoldDB" id="A0A0E9VEW6"/>
<proteinExistence type="predicted"/>
<evidence type="ECO:0000313" key="1">
    <source>
        <dbReference type="EMBL" id="JAH75995.1"/>
    </source>
</evidence>
<dbReference type="EMBL" id="GBXM01032582">
    <property type="protein sequence ID" value="JAH75995.1"/>
    <property type="molecule type" value="Transcribed_RNA"/>
</dbReference>
<name>A0A0E9VEW6_ANGAN</name>
<reference evidence="1" key="1">
    <citation type="submission" date="2014-11" db="EMBL/GenBank/DDBJ databases">
        <authorList>
            <person name="Amaro Gonzalez C."/>
        </authorList>
    </citation>
    <scope>NUCLEOTIDE SEQUENCE</scope>
</reference>
<sequence>MFLNPIPLCALIELSLPLQAFRLFPLLGFPNLGLLRED</sequence>